<evidence type="ECO:0008006" key="4">
    <source>
        <dbReference type="Google" id="ProtNLM"/>
    </source>
</evidence>
<dbReference type="RefSeq" id="WP_066429427.1">
    <property type="nucleotide sequence ID" value="NZ_CP014227.1"/>
</dbReference>
<reference evidence="2 3" key="1">
    <citation type="submission" date="2016-02" db="EMBL/GenBank/DDBJ databases">
        <authorList>
            <person name="Holder M.E."/>
            <person name="Ajami N.J."/>
            <person name="Petrosino J.F."/>
        </authorList>
    </citation>
    <scope>NUCLEOTIDE SEQUENCE [LARGE SCALE GENOMIC DNA]</scope>
    <source>
        <strain evidence="2 3">CCUG 32990</strain>
    </source>
</reference>
<accession>A0ABM5XE50</accession>
<gene>
    <name evidence="2" type="ORF">AXF12_06720</name>
</gene>
<feature type="transmembrane region" description="Helical" evidence="1">
    <location>
        <begin position="412"/>
        <end position="429"/>
    </location>
</feature>
<feature type="transmembrane region" description="Helical" evidence="1">
    <location>
        <begin position="247"/>
        <end position="268"/>
    </location>
</feature>
<organism evidence="2 3">
    <name type="scientific">Capnocytophaga haemolytica</name>
    <dbReference type="NCBI Taxonomy" id="45243"/>
    <lineage>
        <taxon>Bacteria</taxon>
        <taxon>Pseudomonadati</taxon>
        <taxon>Bacteroidota</taxon>
        <taxon>Flavobacteriia</taxon>
        <taxon>Flavobacteriales</taxon>
        <taxon>Flavobacteriaceae</taxon>
        <taxon>Capnocytophaga</taxon>
    </lineage>
</organism>
<dbReference type="Proteomes" id="UP000065822">
    <property type="component" value="Chromosome"/>
</dbReference>
<keyword evidence="1" id="KW-1133">Transmembrane helix</keyword>
<feature type="transmembrane region" description="Helical" evidence="1">
    <location>
        <begin position="388"/>
        <end position="406"/>
    </location>
</feature>
<keyword evidence="1" id="KW-0472">Membrane</keyword>
<protein>
    <recommendedName>
        <fullName evidence="4">Beta-carotene 15,15'-monooxygenase</fullName>
    </recommendedName>
</protein>
<dbReference type="EMBL" id="CP014227">
    <property type="protein sequence ID" value="AMD85229.1"/>
    <property type="molecule type" value="Genomic_DNA"/>
</dbReference>
<evidence type="ECO:0000313" key="3">
    <source>
        <dbReference type="Proteomes" id="UP000065822"/>
    </source>
</evidence>
<sequence>MMTKEVKIAIIIWLSYAVSLVLSQYLDGFIDYLALSDHPVQLQRQRVLLAMVTFLPLLVAALMCNIHQRWQRVLGFEGNPLYGLVFLGVTFGYVILCELWAILDREVAREALINLLGNRYAVMIISMSVLITVITYCGIIFGNLFREARWGFLKIALVFLLISLLNRIIPIFFEEETLTITFERSLKFAVLSVLIYIFFNFLWSSWLYAEWGGNIWVVFLVEYALLYADYLYTSWFDFELFDYTSFFVMKLYAKLPIVLLLILGTVIYKKKRGLPMVITKATLWNNTGEDRIALIQQHTALKPFDFNATAAHDYVAEGKAMLQQGIFPAELFDRADKKLRAQLIKKVCFPSEIPFKDLSEEERERRTNLHAIVTAFEADRQAKRRLKVACILLFAVGVITVLNGVVERNLNYLFGFASLLCSIGIWCWHRFVQRSEAGWKWVMVAYVALQLLPLAICGLPDYFIPYEVRDVKYMLSELSFLVIPRALNLLSPYLLLAIHFFVGLRLWQAWQAEVHFAEATKAYGRK</sequence>
<keyword evidence="1" id="KW-0812">Transmembrane</keyword>
<feature type="transmembrane region" description="Helical" evidence="1">
    <location>
        <begin position="483"/>
        <end position="502"/>
    </location>
</feature>
<evidence type="ECO:0000256" key="1">
    <source>
        <dbReference type="SAM" id="Phobius"/>
    </source>
</evidence>
<feature type="transmembrane region" description="Helical" evidence="1">
    <location>
        <begin position="79"/>
        <end position="103"/>
    </location>
</feature>
<keyword evidence="3" id="KW-1185">Reference proteome</keyword>
<name>A0ABM5XE50_9FLAO</name>
<feature type="transmembrane region" description="Helical" evidence="1">
    <location>
        <begin position="152"/>
        <end position="173"/>
    </location>
</feature>
<feature type="transmembrane region" description="Helical" evidence="1">
    <location>
        <begin position="185"/>
        <end position="203"/>
    </location>
</feature>
<evidence type="ECO:0000313" key="2">
    <source>
        <dbReference type="EMBL" id="AMD85229.1"/>
    </source>
</evidence>
<feature type="transmembrane region" description="Helical" evidence="1">
    <location>
        <begin position="215"/>
        <end position="235"/>
    </location>
</feature>
<feature type="transmembrane region" description="Helical" evidence="1">
    <location>
        <begin position="47"/>
        <end position="67"/>
    </location>
</feature>
<feature type="transmembrane region" description="Helical" evidence="1">
    <location>
        <begin position="123"/>
        <end position="145"/>
    </location>
</feature>
<proteinExistence type="predicted"/>
<feature type="transmembrane region" description="Helical" evidence="1">
    <location>
        <begin position="441"/>
        <end position="463"/>
    </location>
</feature>